<dbReference type="InterPro" id="IPR016181">
    <property type="entry name" value="Acyl_CoA_acyltransferase"/>
</dbReference>
<dbReference type="GO" id="GO:0016747">
    <property type="term" value="F:acyltransferase activity, transferring groups other than amino-acyl groups"/>
    <property type="evidence" value="ECO:0007669"/>
    <property type="project" value="InterPro"/>
</dbReference>
<gene>
    <name evidence="2" type="ORF">SAMN05444362_105176</name>
</gene>
<dbReference type="Gene3D" id="3.40.630.30">
    <property type="match status" value="1"/>
</dbReference>
<dbReference type="InterPro" id="IPR000182">
    <property type="entry name" value="GNAT_dom"/>
</dbReference>
<dbReference type="PROSITE" id="PS51186">
    <property type="entry name" value="GNAT"/>
    <property type="match status" value="1"/>
</dbReference>
<dbReference type="AlphaFoldDB" id="A0A1M5AWY9"/>
<feature type="domain" description="N-acetyltransferase" evidence="1">
    <location>
        <begin position="20"/>
        <end position="164"/>
    </location>
</feature>
<dbReference type="OrthoDB" id="5319888at2"/>
<dbReference type="Pfam" id="PF00583">
    <property type="entry name" value="Acetyltransf_1"/>
    <property type="match status" value="1"/>
</dbReference>
<keyword evidence="3" id="KW-1185">Reference proteome</keyword>
<dbReference type="SUPFAM" id="SSF55729">
    <property type="entry name" value="Acyl-CoA N-acyltransferases (Nat)"/>
    <property type="match status" value="1"/>
</dbReference>
<name>A0A1M5AWY9_9BACT</name>
<dbReference type="EMBL" id="FQUC01000005">
    <property type="protein sequence ID" value="SHF34442.1"/>
    <property type="molecule type" value="Genomic_DNA"/>
</dbReference>
<dbReference type="CDD" id="cd04301">
    <property type="entry name" value="NAT_SF"/>
    <property type="match status" value="1"/>
</dbReference>
<dbReference type="RefSeq" id="WP_062180513.1">
    <property type="nucleotide sequence ID" value="NZ_BBXL01000010.1"/>
</dbReference>
<proteinExistence type="predicted"/>
<accession>A0A1M5AWY9</accession>
<reference evidence="3" key="1">
    <citation type="submission" date="2016-11" db="EMBL/GenBank/DDBJ databases">
        <authorList>
            <person name="Varghese N."/>
            <person name="Submissions S."/>
        </authorList>
    </citation>
    <scope>NUCLEOTIDE SEQUENCE [LARGE SCALE GENOMIC DNA]</scope>
    <source>
        <strain evidence="3">DSM 27370</strain>
    </source>
</reference>
<keyword evidence="2" id="KW-0808">Transferase</keyword>
<dbReference type="Proteomes" id="UP000184480">
    <property type="component" value="Unassembled WGS sequence"/>
</dbReference>
<evidence type="ECO:0000313" key="3">
    <source>
        <dbReference type="Proteomes" id="UP000184480"/>
    </source>
</evidence>
<evidence type="ECO:0000313" key="2">
    <source>
        <dbReference type="EMBL" id="SHF34442.1"/>
    </source>
</evidence>
<dbReference type="STRING" id="1346286.SAMN05444362_105176"/>
<protein>
    <submittedName>
        <fullName evidence="2">Acetyltransferase (GNAT) family protein</fullName>
    </submittedName>
</protein>
<evidence type="ECO:0000259" key="1">
    <source>
        <dbReference type="PROSITE" id="PS51186"/>
    </source>
</evidence>
<organism evidence="2 3">
    <name type="scientific">Dysgonomonas macrotermitis</name>
    <dbReference type="NCBI Taxonomy" id="1346286"/>
    <lineage>
        <taxon>Bacteria</taxon>
        <taxon>Pseudomonadati</taxon>
        <taxon>Bacteroidota</taxon>
        <taxon>Bacteroidia</taxon>
        <taxon>Bacteroidales</taxon>
        <taxon>Dysgonomonadaceae</taxon>
        <taxon>Dysgonomonas</taxon>
    </lineage>
</organism>
<sequence length="164" mass="18567">MNNFTHVDPNKDLSDVMNTLNVSHGTVAKDFGFTKETNPTNNAFIDVNTLKFQLNNGIDLYTISNNDKLVGCIAIERSSREAGTFYIEKVSVIPEFRNQGYGLKLMDFATSKIKILGAKAISVSLIDSNIKLKKWYLAQGFIESGFKDFEHLPFRVCFMRKEIK</sequence>